<evidence type="ECO:0000259" key="2">
    <source>
        <dbReference type="PROSITE" id="PS50910"/>
    </source>
</evidence>
<dbReference type="EMBL" id="CP039923">
    <property type="protein sequence ID" value="QCL97282.1"/>
    <property type="molecule type" value="Genomic_DNA"/>
</dbReference>
<accession>A0A4D7YZJ3</accession>
<dbReference type="AlphaFoldDB" id="A0A4D7YZJ3"/>
<sequence length="322" mass="36901">MRAHHDKLDRGKRTTSPPPYARTGYACTGGSRRELQRVARILFDEFENAQKARLSDKQKGGRILKLVLFGDYARGDRVDDRQSDDRPEYKLLVVVNSKTFADPRFWYRAADRFLRERTLTGHLATPVNVIVHSIIDLNNQLALGRPFFVDIARDGILLYEAPGLPLAKPRPLDPEIAKAEMRRHFDHWFPAATHRFELAKEAMGRGYGKEAAFDLHQTVERFYHGTLLVLTLYSPKSHRLTVLRAHAERIAPLLIAVWPCDCRFARQCFARLDRSYVEARYSHRYEITDEELAWLVGRVTVLQETAAAICVAHLDGFDCTGT</sequence>
<reference evidence="3 4" key="1">
    <citation type="submission" date="2019-04" db="EMBL/GenBank/DDBJ databases">
        <title>Complete genome sequence of Agrobacterium tumefaciens CFBP7129.</title>
        <authorList>
            <person name="Haryono M."/>
            <person name="Lin Y.-C."/>
            <person name="Lai E.-M."/>
            <person name="Kuo C.-H."/>
        </authorList>
    </citation>
    <scope>NUCLEOTIDE SEQUENCE [LARGE SCALE GENOMIC DNA]</scope>
    <source>
        <strain evidence="3 4">CFBP7129</strain>
    </source>
</reference>
<gene>
    <name evidence="3" type="ORF">CFBP7129_24480</name>
</gene>
<protein>
    <submittedName>
        <fullName evidence="3">HEPN domain-containing protein</fullName>
    </submittedName>
</protein>
<dbReference type="PROSITE" id="PS50910">
    <property type="entry name" value="HEPN"/>
    <property type="match status" value="1"/>
</dbReference>
<evidence type="ECO:0000313" key="4">
    <source>
        <dbReference type="Proteomes" id="UP000298649"/>
    </source>
</evidence>
<dbReference type="Pfam" id="PF05168">
    <property type="entry name" value="HEPN"/>
    <property type="match status" value="1"/>
</dbReference>
<dbReference type="SMART" id="SM00748">
    <property type="entry name" value="HEPN"/>
    <property type="match status" value="1"/>
</dbReference>
<dbReference type="SUPFAM" id="SSF81593">
    <property type="entry name" value="Nucleotidyltransferase substrate binding subunit/domain"/>
    <property type="match status" value="1"/>
</dbReference>
<dbReference type="RefSeq" id="WP_137005717.1">
    <property type="nucleotide sequence ID" value="NZ_CP039923.1"/>
</dbReference>
<dbReference type="CDD" id="cd05403">
    <property type="entry name" value="NT_KNTase_like"/>
    <property type="match status" value="1"/>
</dbReference>
<evidence type="ECO:0000256" key="1">
    <source>
        <dbReference type="SAM" id="MobiDB-lite"/>
    </source>
</evidence>
<dbReference type="Proteomes" id="UP000298649">
    <property type="component" value="Chromosome linear"/>
</dbReference>
<organism evidence="3 4">
    <name type="scientific">Agrobacterium tumefaciens</name>
    <dbReference type="NCBI Taxonomy" id="358"/>
    <lineage>
        <taxon>Bacteria</taxon>
        <taxon>Pseudomonadati</taxon>
        <taxon>Pseudomonadota</taxon>
        <taxon>Alphaproteobacteria</taxon>
        <taxon>Hyphomicrobiales</taxon>
        <taxon>Rhizobiaceae</taxon>
        <taxon>Rhizobium/Agrobacterium group</taxon>
        <taxon>Agrobacterium</taxon>
        <taxon>Agrobacterium tumefaciens complex</taxon>
    </lineage>
</organism>
<dbReference type="Gene3D" id="1.20.120.330">
    <property type="entry name" value="Nucleotidyltransferases domain 2"/>
    <property type="match status" value="1"/>
</dbReference>
<feature type="region of interest" description="Disordered" evidence="1">
    <location>
        <begin position="1"/>
        <end position="27"/>
    </location>
</feature>
<proteinExistence type="predicted"/>
<name>A0A4D7YZJ3_AGRTU</name>
<feature type="compositionally biased region" description="Basic and acidic residues" evidence="1">
    <location>
        <begin position="1"/>
        <end position="12"/>
    </location>
</feature>
<dbReference type="InterPro" id="IPR007842">
    <property type="entry name" value="HEPN_dom"/>
</dbReference>
<feature type="domain" description="HEPN" evidence="2">
    <location>
        <begin position="189"/>
        <end position="309"/>
    </location>
</feature>
<evidence type="ECO:0000313" key="3">
    <source>
        <dbReference type="EMBL" id="QCL97282.1"/>
    </source>
</evidence>